<dbReference type="SMART" id="SM00949">
    <property type="entry name" value="PAZ"/>
    <property type="match status" value="1"/>
</dbReference>
<comment type="similarity">
    <text evidence="1">Belongs to the argonaute family. Ago subfamily.</text>
</comment>
<feature type="region of interest" description="Disordered" evidence="3">
    <location>
        <begin position="1"/>
        <end position="129"/>
    </location>
</feature>
<evidence type="ECO:0000313" key="6">
    <source>
        <dbReference type="EMBL" id="KAK9837940.1"/>
    </source>
</evidence>
<dbReference type="CDD" id="cd04657">
    <property type="entry name" value="Piwi_ago-like"/>
    <property type="match status" value="1"/>
</dbReference>
<dbReference type="EMBL" id="JALJOS010000006">
    <property type="protein sequence ID" value="KAK9837940.1"/>
    <property type="molecule type" value="Genomic_DNA"/>
</dbReference>
<dbReference type="SMART" id="SM00950">
    <property type="entry name" value="Piwi"/>
    <property type="match status" value="1"/>
</dbReference>
<evidence type="ECO:0000259" key="4">
    <source>
        <dbReference type="PROSITE" id="PS50821"/>
    </source>
</evidence>
<dbReference type="Pfam" id="PF02170">
    <property type="entry name" value="PAZ"/>
    <property type="match status" value="1"/>
</dbReference>
<feature type="compositionally biased region" description="Basic and acidic residues" evidence="3">
    <location>
        <begin position="98"/>
        <end position="108"/>
    </location>
</feature>
<protein>
    <submittedName>
        <fullName evidence="6">Uncharacterized protein</fullName>
    </submittedName>
</protein>
<evidence type="ECO:0000256" key="1">
    <source>
        <dbReference type="ARBA" id="ARBA00008201"/>
    </source>
</evidence>
<dbReference type="InterPro" id="IPR036397">
    <property type="entry name" value="RNaseH_sf"/>
</dbReference>
<name>A0AAW1RVY9_9CHLO</name>
<dbReference type="Gene3D" id="3.30.420.10">
    <property type="entry name" value="Ribonuclease H-like superfamily/Ribonuclease H"/>
    <property type="match status" value="1"/>
</dbReference>
<evidence type="ECO:0000259" key="5">
    <source>
        <dbReference type="PROSITE" id="PS50822"/>
    </source>
</evidence>
<dbReference type="InterPro" id="IPR012337">
    <property type="entry name" value="RNaseH-like_sf"/>
</dbReference>
<dbReference type="Pfam" id="PF02171">
    <property type="entry name" value="Piwi"/>
    <property type="match status" value="1"/>
</dbReference>
<dbReference type="GO" id="GO:0031047">
    <property type="term" value="P:regulatory ncRNA-mediated gene silencing"/>
    <property type="evidence" value="ECO:0007669"/>
    <property type="project" value="UniProtKB-KW"/>
</dbReference>
<gene>
    <name evidence="6" type="ORF">WJX74_008161</name>
</gene>
<organism evidence="6 7">
    <name type="scientific">Apatococcus lobatus</name>
    <dbReference type="NCBI Taxonomy" id="904363"/>
    <lineage>
        <taxon>Eukaryota</taxon>
        <taxon>Viridiplantae</taxon>
        <taxon>Chlorophyta</taxon>
        <taxon>core chlorophytes</taxon>
        <taxon>Trebouxiophyceae</taxon>
        <taxon>Chlorellales</taxon>
        <taxon>Chlorellaceae</taxon>
        <taxon>Apatococcus</taxon>
    </lineage>
</organism>
<evidence type="ECO:0000256" key="3">
    <source>
        <dbReference type="SAM" id="MobiDB-lite"/>
    </source>
</evidence>
<dbReference type="AlphaFoldDB" id="A0AAW1RVY9"/>
<sequence>MDRYGGRGGRDGGYGGYGDGGGYGGRDDGRGGGYRGRGGGYGGEDRGGYGGGGRGGYGGGGYGRGDWGGYGGRGDRGGYGGDRGGYGRGDRGGFGGDRGGRGGGRDRGGFGGGFGGGGGRARGPARQAELGTVARPGSRTNLSSSDVARMQVHAAVEREPPECRSLGRVPRPNRPGMGRAGRAMQIGANHFAVLCRIANAFHYDVNIIGLRRDGTEADVDEPKKGRLEKPLPAEKCRLVMSKLADQQGWAKAGGWAFDGRKNIYTPSEWLPPHEVLHTVEIIDEETGKPKAFHVRIRLAAHVDIQALLDFCEGRCGGSEIPQDAIHALDVALKHGTSLRPDCQSFARAFFFYDPSIVRPLGNGAEVWLGYQQSLRPAEKGLTLNVDIAATAFLEQQPVIEYMARLAGLRDVRELKSYGLGESARKVSKGMQGIKVKIESMGRVAERTYKIKELTSDAAEDARFFNQQEDREMTVAEYFSARYSRELLYPNVPCLNAGTRQKPVYLPPEFCSIAPGQRRLKLDERQTAEMIKTAAQKPQDRAMQIQKNLNAQAKLPNDPTIRARVLPAPQLSYEKGERPFDPGNSGSWNLRRLRFYEPSILHSFGVVSFADPRRCGRDGDSGSLQAFMWDLMNMLAETGIQVPLDGGGEPYMPEIIWHDARKNHPGESMAMAKQAGEAHFTAEPEIIFVCLPDTGAELYKEVKRASDSFLGIVSQCFVTRKASIGVPMVRGRPQYCANLAMKINAKLGGKNVALPREERFLEFMKAPYMVVGCDVTHPLSLSKHEPSISAVVGSMDADVACFAAEVSLQPHRLEIIQDMKGAMKRLLLTFYSKNARRKPKRLVFYRDGVSEGQFAEVQYCEIPQIRAACLELEAGYAPSITFVVVQKRHHTRVFPNSPRDAERSGNVMPGTVIDGGITHPTENDFFLVSHSGLQGTSRPTHYHVLFDDSKMAADDLQLFTYKLCYLFCRCTRSVSVVPPAYYAHLAAFRGRAMMTYNDSSDSESMSASGQSGTTSGQISVENATINIRLQGTMYYV</sequence>
<feature type="compositionally biased region" description="Basic and acidic residues" evidence="3">
    <location>
        <begin position="1"/>
        <end position="10"/>
    </location>
</feature>
<dbReference type="PROSITE" id="PS50822">
    <property type="entry name" value="PIWI"/>
    <property type="match status" value="1"/>
</dbReference>
<dbReference type="Proteomes" id="UP001438707">
    <property type="component" value="Unassembled WGS sequence"/>
</dbReference>
<dbReference type="InterPro" id="IPR032474">
    <property type="entry name" value="Argonaute_N"/>
</dbReference>
<dbReference type="InterPro" id="IPR045246">
    <property type="entry name" value="Piwi_ago-like"/>
</dbReference>
<dbReference type="InterPro" id="IPR003100">
    <property type="entry name" value="PAZ_dom"/>
</dbReference>
<dbReference type="Pfam" id="PF08699">
    <property type="entry name" value="ArgoL1"/>
    <property type="match status" value="1"/>
</dbReference>
<keyword evidence="7" id="KW-1185">Reference proteome</keyword>
<accession>A0AAW1RVY9</accession>
<feature type="compositionally biased region" description="Gly residues" evidence="3">
    <location>
        <begin position="109"/>
        <end position="121"/>
    </location>
</feature>
<dbReference type="CDD" id="cd02846">
    <property type="entry name" value="PAZ_argonaute_like"/>
    <property type="match status" value="1"/>
</dbReference>
<proteinExistence type="inferred from homology"/>
<dbReference type="Gene3D" id="2.170.260.10">
    <property type="entry name" value="paz domain"/>
    <property type="match status" value="1"/>
</dbReference>
<dbReference type="InterPro" id="IPR003165">
    <property type="entry name" value="Piwi"/>
</dbReference>
<dbReference type="PANTHER" id="PTHR22891">
    <property type="entry name" value="EUKARYOTIC TRANSLATION INITIATION FACTOR 2C"/>
    <property type="match status" value="1"/>
</dbReference>
<dbReference type="PROSITE" id="PS50821">
    <property type="entry name" value="PAZ"/>
    <property type="match status" value="1"/>
</dbReference>
<reference evidence="6 7" key="1">
    <citation type="journal article" date="2024" name="Nat. Commun.">
        <title>Phylogenomics reveals the evolutionary origins of lichenization in chlorophyte algae.</title>
        <authorList>
            <person name="Puginier C."/>
            <person name="Libourel C."/>
            <person name="Otte J."/>
            <person name="Skaloud P."/>
            <person name="Haon M."/>
            <person name="Grisel S."/>
            <person name="Petersen M."/>
            <person name="Berrin J.G."/>
            <person name="Delaux P.M."/>
            <person name="Dal Grande F."/>
            <person name="Keller J."/>
        </authorList>
    </citation>
    <scope>NUCLEOTIDE SEQUENCE [LARGE SCALE GENOMIC DNA]</scope>
    <source>
        <strain evidence="6 7">SAG 2145</strain>
    </source>
</reference>
<keyword evidence="2" id="KW-0943">RNA-mediated gene silencing</keyword>
<feature type="compositionally biased region" description="Gly residues" evidence="3">
    <location>
        <begin position="31"/>
        <end position="97"/>
    </location>
</feature>
<feature type="domain" description="PAZ" evidence="4">
    <location>
        <begin position="397"/>
        <end position="514"/>
    </location>
</feature>
<evidence type="ECO:0000256" key="2">
    <source>
        <dbReference type="ARBA" id="ARBA00023158"/>
    </source>
</evidence>
<dbReference type="Pfam" id="PF16486">
    <property type="entry name" value="ArgoN"/>
    <property type="match status" value="1"/>
</dbReference>
<dbReference type="SUPFAM" id="SSF53098">
    <property type="entry name" value="Ribonuclease H-like"/>
    <property type="match status" value="1"/>
</dbReference>
<feature type="compositionally biased region" description="Gly residues" evidence="3">
    <location>
        <begin position="11"/>
        <end position="24"/>
    </location>
</feature>
<dbReference type="InterPro" id="IPR014811">
    <property type="entry name" value="ArgoL1"/>
</dbReference>
<comment type="caution">
    <text evidence="6">The sequence shown here is derived from an EMBL/GenBank/DDBJ whole genome shotgun (WGS) entry which is preliminary data.</text>
</comment>
<dbReference type="SUPFAM" id="SSF101690">
    <property type="entry name" value="PAZ domain"/>
    <property type="match status" value="1"/>
</dbReference>
<dbReference type="SMART" id="SM01163">
    <property type="entry name" value="DUF1785"/>
    <property type="match status" value="1"/>
</dbReference>
<dbReference type="GO" id="GO:0003723">
    <property type="term" value="F:RNA binding"/>
    <property type="evidence" value="ECO:0007669"/>
    <property type="project" value="InterPro"/>
</dbReference>
<feature type="domain" description="Piwi" evidence="5">
    <location>
        <begin position="685"/>
        <end position="994"/>
    </location>
</feature>
<dbReference type="InterPro" id="IPR036085">
    <property type="entry name" value="PAZ_dom_sf"/>
</dbReference>
<evidence type="ECO:0000313" key="7">
    <source>
        <dbReference type="Proteomes" id="UP001438707"/>
    </source>
</evidence>
<dbReference type="Gene3D" id="3.40.50.2300">
    <property type="match status" value="1"/>
</dbReference>